<evidence type="ECO:0000256" key="1">
    <source>
        <dbReference type="SAM" id="MobiDB-lite"/>
    </source>
</evidence>
<proteinExistence type="predicted"/>
<reference evidence="2" key="1">
    <citation type="submission" date="2022-01" db="EMBL/GenBank/DDBJ databases">
        <authorList>
            <person name="King R."/>
        </authorList>
    </citation>
    <scope>NUCLEOTIDE SEQUENCE</scope>
</reference>
<evidence type="ECO:0000313" key="2">
    <source>
        <dbReference type="EMBL" id="CAG9769590.1"/>
    </source>
</evidence>
<name>A0A9N9MVN4_9CUCU</name>
<dbReference type="Proteomes" id="UP001152799">
    <property type="component" value="Chromosome 5"/>
</dbReference>
<dbReference type="AlphaFoldDB" id="A0A9N9MVN4"/>
<accession>A0A9N9MVN4</accession>
<gene>
    <name evidence="2" type="ORF">CEUTPL_LOCUS10096</name>
</gene>
<sequence length="192" mass="21917">MMQLSKLYNHIIGQINRGSDGSSGSLGNGGKKPRPPDQLLQGVPGKKWIFLGRVSENATTRIVDDYIKQKANIVELNTLLIHKLPSKVESKSFKALLLQEFYFTVQHCAGKDNEFADFLSRTEDDDHTARQEYDELLLPPTVNLITLGKGIYEVIVQEQKEDPTIERDIQLMKNIERKRSEHLTKKERILKS</sequence>
<feature type="region of interest" description="Disordered" evidence="1">
    <location>
        <begin position="15"/>
        <end position="39"/>
    </location>
</feature>
<keyword evidence="3" id="KW-1185">Reference proteome</keyword>
<protein>
    <submittedName>
        <fullName evidence="2">Uncharacterized protein</fullName>
    </submittedName>
</protein>
<dbReference type="EMBL" id="OU892281">
    <property type="protein sequence ID" value="CAG9769590.1"/>
    <property type="molecule type" value="Genomic_DNA"/>
</dbReference>
<evidence type="ECO:0000313" key="3">
    <source>
        <dbReference type="Proteomes" id="UP001152799"/>
    </source>
</evidence>
<organism evidence="2 3">
    <name type="scientific">Ceutorhynchus assimilis</name>
    <name type="common">cabbage seed weevil</name>
    <dbReference type="NCBI Taxonomy" id="467358"/>
    <lineage>
        <taxon>Eukaryota</taxon>
        <taxon>Metazoa</taxon>
        <taxon>Ecdysozoa</taxon>
        <taxon>Arthropoda</taxon>
        <taxon>Hexapoda</taxon>
        <taxon>Insecta</taxon>
        <taxon>Pterygota</taxon>
        <taxon>Neoptera</taxon>
        <taxon>Endopterygota</taxon>
        <taxon>Coleoptera</taxon>
        <taxon>Polyphaga</taxon>
        <taxon>Cucujiformia</taxon>
        <taxon>Curculionidae</taxon>
        <taxon>Ceutorhynchinae</taxon>
        <taxon>Ceutorhynchus</taxon>
    </lineage>
</organism>